<reference evidence="2 3" key="1">
    <citation type="journal article" date="2019" name="Emerg. Microbes Infect.">
        <title>Comprehensive subspecies identification of 175 nontuberculous mycobacteria species based on 7547 genomic profiles.</title>
        <authorList>
            <person name="Matsumoto Y."/>
            <person name="Kinjo T."/>
            <person name="Motooka D."/>
            <person name="Nabeya D."/>
            <person name="Jung N."/>
            <person name="Uechi K."/>
            <person name="Horii T."/>
            <person name="Iida T."/>
            <person name="Fujita J."/>
            <person name="Nakamura S."/>
        </authorList>
    </citation>
    <scope>NUCLEOTIDE SEQUENCE [LARGE SCALE GENOMIC DNA]</scope>
    <source>
        <strain evidence="2 3">JCM 30395</strain>
    </source>
</reference>
<dbReference type="Proteomes" id="UP000466445">
    <property type="component" value="Chromosome"/>
</dbReference>
<dbReference type="RefSeq" id="WP_163699319.1">
    <property type="nucleotide sequence ID" value="NZ_AP022595.1"/>
</dbReference>
<dbReference type="GO" id="GO:0016020">
    <property type="term" value="C:membrane"/>
    <property type="evidence" value="ECO:0007669"/>
    <property type="project" value="InterPro"/>
</dbReference>
<keyword evidence="1" id="KW-0175">Coiled coil</keyword>
<evidence type="ECO:0000313" key="3">
    <source>
        <dbReference type="Proteomes" id="UP000466445"/>
    </source>
</evidence>
<proteinExistence type="predicted"/>
<protein>
    <submittedName>
        <fullName evidence="2">Copper transporter MctB</fullName>
    </submittedName>
</protein>
<name>A0A7I7SUF6_9MYCO</name>
<accession>A0A7I7SUF6</accession>
<dbReference type="KEGG" id="msar:MSAR_37880"/>
<feature type="coiled-coil region" evidence="1">
    <location>
        <begin position="34"/>
        <end position="61"/>
    </location>
</feature>
<evidence type="ECO:0000313" key="2">
    <source>
        <dbReference type="EMBL" id="BBY60652.1"/>
    </source>
</evidence>
<organism evidence="2 3">
    <name type="scientific">Mycolicibacterium sarraceniae</name>
    <dbReference type="NCBI Taxonomy" id="1534348"/>
    <lineage>
        <taxon>Bacteria</taxon>
        <taxon>Bacillati</taxon>
        <taxon>Actinomycetota</taxon>
        <taxon>Actinomycetes</taxon>
        <taxon>Mycobacteriales</taxon>
        <taxon>Mycobacteriaceae</taxon>
        <taxon>Mycolicibacterium</taxon>
    </lineage>
</organism>
<gene>
    <name evidence="2" type="primary">mctB</name>
    <name evidence="2" type="ORF">MSAR_37880</name>
</gene>
<sequence length="313" mass="31667">MISLRQHAISLAAVFLALAVGVFLGSGVLSDTLLSGLRSEKQDLNKQITTLTDQRNAVNVKLGAANDFDTQMSSRMVRDALSGKSVVLIRTPDADNDDVAAMSRIVGQAGGIVTGTIALTREFVDANSAEKLRSVVNSSIVPAGAQLSTAMVDQGSQAGDLLGIALLINRKPEISPADDIQRDTVLAALRDTGFLTYQGDHLGAANTAVVVTGGALGDDAGNQGSTVARFAAAMAPHGAGLVLAGRDGSAGGTAAVAVTRADAGMSADVTTVDDISVESGRITTVLALQNLINGASNGKFGTGPGASSITVPQ</sequence>
<dbReference type="AlphaFoldDB" id="A0A7I7SUF6"/>
<keyword evidence="3" id="KW-1185">Reference proteome</keyword>
<evidence type="ECO:0000256" key="1">
    <source>
        <dbReference type="SAM" id="Coils"/>
    </source>
</evidence>
<dbReference type="EMBL" id="AP022595">
    <property type="protein sequence ID" value="BBY60652.1"/>
    <property type="molecule type" value="Genomic_DNA"/>
</dbReference>
<dbReference type="Pfam" id="PF11382">
    <property type="entry name" value="MctB"/>
    <property type="match status" value="1"/>
</dbReference>
<dbReference type="GO" id="GO:0055070">
    <property type="term" value="P:copper ion homeostasis"/>
    <property type="evidence" value="ECO:0007669"/>
    <property type="project" value="InterPro"/>
</dbReference>
<dbReference type="InterPro" id="IPR021522">
    <property type="entry name" value="MctB"/>
</dbReference>